<organism evidence="2 3">
    <name type="scientific">Saccharothrix texasensis</name>
    <dbReference type="NCBI Taxonomy" id="103734"/>
    <lineage>
        <taxon>Bacteria</taxon>
        <taxon>Bacillati</taxon>
        <taxon>Actinomycetota</taxon>
        <taxon>Actinomycetes</taxon>
        <taxon>Pseudonocardiales</taxon>
        <taxon>Pseudonocardiaceae</taxon>
        <taxon>Saccharothrix</taxon>
    </lineage>
</organism>
<keyword evidence="3" id="KW-1185">Reference proteome</keyword>
<keyword evidence="1" id="KW-0812">Transmembrane</keyword>
<feature type="transmembrane region" description="Helical" evidence="1">
    <location>
        <begin position="63"/>
        <end position="80"/>
    </location>
</feature>
<gene>
    <name evidence="2" type="ORF">EDD40_6647</name>
</gene>
<dbReference type="AlphaFoldDB" id="A0A3N1HFD7"/>
<protein>
    <recommendedName>
        <fullName evidence="4">DUF4383 domain-containing protein</fullName>
    </recommendedName>
</protein>
<accession>A0A3N1HFD7</accession>
<keyword evidence="1" id="KW-0472">Membrane</keyword>
<dbReference type="Proteomes" id="UP000268727">
    <property type="component" value="Unassembled WGS sequence"/>
</dbReference>
<dbReference type="EMBL" id="RJKM01000001">
    <property type="protein sequence ID" value="ROP41218.1"/>
    <property type="molecule type" value="Genomic_DNA"/>
</dbReference>
<sequence length="126" mass="12919">MVAVVTSPVGLTWPQRTALILGALLVAWGVVDLVRSEPRLAVLHLVTGAVLGAAAVRTRVARLVGVMMGVVYLVVFAFGVGEPGGAMDAGIVGNAVHLLIGFASVGVAESCAWCEQRARRRTAGSG</sequence>
<feature type="transmembrane region" description="Helical" evidence="1">
    <location>
        <begin position="92"/>
        <end position="114"/>
    </location>
</feature>
<keyword evidence="1" id="KW-1133">Transmembrane helix</keyword>
<evidence type="ECO:0000313" key="2">
    <source>
        <dbReference type="EMBL" id="ROP41218.1"/>
    </source>
</evidence>
<evidence type="ECO:0000313" key="3">
    <source>
        <dbReference type="Proteomes" id="UP000268727"/>
    </source>
</evidence>
<evidence type="ECO:0008006" key="4">
    <source>
        <dbReference type="Google" id="ProtNLM"/>
    </source>
</evidence>
<proteinExistence type="predicted"/>
<name>A0A3N1HFD7_9PSEU</name>
<dbReference type="OrthoDB" id="3695090at2"/>
<reference evidence="2 3" key="1">
    <citation type="submission" date="2018-11" db="EMBL/GenBank/DDBJ databases">
        <title>Sequencing the genomes of 1000 actinobacteria strains.</title>
        <authorList>
            <person name="Klenk H.-P."/>
        </authorList>
    </citation>
    <scope>NUCLEOTIDE SEQUENCE [LARGE SCALE GENOMIC DNA]</scope>
    <source>
        <strain evidence="2 3">DSM 44231</strain>
    </source>
</reference>
<comment type="caution">
    <text evidence="2">The sequence shown here is derived from an EMBL/GenBank/DDBJ whole genome shotgun (WGS) entry which is preliminary data.</text>
</comment>
<evidence type="ECO:0000256" key="1">
    <source>
        <dbReference type="SAM" id="Phobius"/>
    </source>
</evidence>
<dbReference type="RefSeq" id="WP_148088974.1">
    <property type="nucleotide sequence ID" value="NZ_RJKM01000001.1"/>
</dbReference>
<feature type="transmembrane region" description="Helical" evidence="1">
    <location>
        <begin position="17"/>
        <end position="34"/>
    </location>
</feature>